<evidence type="ECO:0000256" key="7">
    <source>
        <dbReference type="ARBA" id="ARBA00022803"/>
    </source>
</evidence>
<feature type="domain" description="O-GlcNAc transferase C-terminal" evidence="9">
    <location>
        <begin position="243"/>
        <end position="385"/>
    </location>
</feature>
<dbReference type="PANTHER" id="PTHR44998:SF1">
    <property type="entry name" value="UDP-N-ACETYLGLUCOSAMINE--PEPTIDE N-ACETYLGLUCOSAMINYLTRANSFERASE 110 KDA SUBUNIT"/>
    <property type="match status" value="1"/>
</dbReference>
<reference evidence="10 11" key="1">
    <citation type="submission" date="2022-04" db="EMBL/GenBank/DDBJ databases">
        <title>Genome sequence of soybean root-associated Caulobacter segnis RL271.</title>
        <authorList>
            <person name="Longley R."/>
            <person name="Bonito G."/>
            <person name="Trigodet F."/>
            <person name="Crosson S."/>
            <person name="Fiebig A."/>
        </authorList>
    </citation>
    <scope>NUCLEOTIDE SEQUENCE [LARGE SCALE GENOMIC DNA]</scope>
    <source>
        <strain evidence="10 11">RL271</strain>
    </source>
</reference>
<sequence>MTTAREAFDLYRAGRLAEAAALCERLVLEAPSVEAWHLLGVARLGLDQAEAALVALDEGLVLDSERPGLLSAKALVLNSLGRDAEVVAAARTALAVDPDNPPVLGALAVSLQRLGGFEEALAVLDRAVQLSPGDAKTLASRAALKSLLNRPAEAARDLEAVLEIDPLHTRVSGDLMWARRQTCDWREDAALDMLVKADLKLGRLGVSPFAALAMFDEPALHRRCAELAAPPERPAPTWPVRPPGDRIRVAYLSSDLHAHATARLLAGVLEAHDRSRFEIFAVSYGPDTGGPMRERLKAACEHWIEVRSLSDAAIAELCRARGVDIVVDLKGYTQDGRPGILAHRAAPVQVSWLGYPGTLGRHADIVLADAVTIPPGAEGFWSEAVVRLPLYQPNDRLTELPPPPSRAAEGLPEAVFVFCCFNNPAKITPEVFATWMAILKAAPRSVLWLYAGAPGAAENLRAHAVAGGIELERLVFAQPAPHAEHLARHALADLVLDTWPYGAHTTASDALRMGIPILSLPGKSFASRVGASLLTALDLPELIAADRARYVAKAVALADDRAGLAALKTRVRAAVEASAVFDPSAFARSLEAALADRVRR</sequence>
<keyword evidence="6" id="KW-0677">Repeat</keyword>
<feature type="repeat" description="TPR" evidence="8">
    <location>
        <begin position="101"/>
        <end position="134"/>
    </location>
</feature>
<dbReference type="PANTHER" id="PTHR44998">
    <property type="match status" value="1"/>
</dbReference>
<dbReference type="SMART" id="SM00028">
    <property type="entry name" value="TPR"/>
    <property type="match status" value="4"/>
</dbReference>
<dbReference type="InterPro" id="IPR029489">
    <property type="entry name" value="OGT/SEC/SPY_C"/>
</dbReference>
<evidence type="ECO:0000256" key="4">
    <source>
        <dbReference type="ARBA" id="ARBA00022676"/>
    </source>
</evidence>
<evidence type="ECO:0000313" key="10">
    <source>
        <dbReference type="EMBL" id="USQ95987.1"/>
    </source>
</evidence>
<name>A0ABY4ZT33_9CAUL</name>
<dbReference type="EMBL" id="CP096040">
    <property type="protein sequence ID" value="USQ95987.1"/>
    <property type="molecule type" value="Genomic_DNA"/>
</dbReference>
<dbReference type="SUPFAM" id="SSF48452">
    <property type="entry name" value="TPR-like"/>
    <property type="match status" value="1"/>
</dbReference>
<keyword evidence="7 8" id="KW-0802">TPR repeat</keyword>
<dbReference type="PROSITE" id="PS50005">
    <property type="entry name" value="TPR"/>
    <property type="match status" value="1"/>
</dbReference>
<evidence type="ECO:0000256" key="1">
    <source>
        <dbReference type="ARBA" id="ARBA00004922"/>
    </source>
</evidence>
<feature type="domain" description="O-GlcNAc transferase C-terminal" evidence="9">
    <location>
        <begin position="405"/>
        <end position="589"/>
    </location>
</feature>
<dbReference type="Gene3D" id="1.25.40.10">
    <property type="entry name" value="Tetratricopeptide repeat domain"/>
    <property type="match status" value="1"/>
</dbReference>
<evidence type="ECO:0000256" key="8">
    <source>
        <dbReference type="PROSITE-ProRule" id="PRU00339"/>
    </source>
</evidence>
<proteinExistence type="inferred from homology"/>
<protein>
    <recommendedName>
        <fullName evidence="3">protein O-GlcNAc transferase</fullName>
        <ecNumber evidence="3">2.4.1.255</ecNumber>
    </recommendedName>
</protein>
<organism evidence="10 11">
    <name type="scientific">Caulobacter segnis</name>
    <dbReference type="NCBI Taxonomy" id="88688"/>
    <lineage>
        <taxon>Bacteria</taxon>
        <taxon>Pseudomonadati</taxon>
        <taxon>Pseudomonadota</taxon>
        <taxon>Alphaproteobacteria</taxon>
        <taxon>Caulobacterales</taxon>
        <taxon>Caulobacteraceae</taxon>
        <taxon>Caulobacter</taxon>
    </lineage>
</organism>
<keyword evidence="4" id="KW-0328">Glycosyltransferase</keyword>
<keyword evidence="11" id="KW-1185">Reference proteome</keyword>
<evidence type="ECO:0000256" key="5">
    <source>
        <dbReference type="ARBA" id="ARBA00022679"/>
    </source>
</evidence>
<dbReference type="Gene3D" id="3.40.50.2000">
    <property type="entry name" value="Glycogen Phosphorylase B"/>
    <property type="match status" value="1"/>
</dbReference>
<dbReference type="Pfam" id="PF13844">
    <property type="entry name" value="Glyco_transf_41"/>
    <property type="match status" value="2"/>
</dbReference>
<evidence type="ECO:0000313" key="11">
    <source>
        <dbReference type="Proteomes" id="UP001057520"/>
    </source>
</evidence>
<accession>A0ABY4ZT33</accession>
<evidence type="ECO:0000256" key="6">
    <source>
        <dbReference type="ARBA" id="ARBA00022737"/>
    </source>
</evidence>
<dbReference type="EC" id="2.4.1.255" evidence="3"/>
<dbReference type="InterPro" id="IPR011990">
    <property type="entry name" value="TPR-like_helical_dom_sf"/>
</dbReference>
<comment type="pathway">
    <text evidence="1">Protein modification; protein glycosylation.</text>
</comment>
<dbReference type="InterPro" id="IPR019734">
    <property type="entry name" value="TPR_rpt"/>
</dbReference>
<dbReference type="Gene3D" id="3.40.50.11380">
    <property type="match status" value="1"/>
</dbReference>
<comment type="similarity">
    <text evidence="2">Belongs to the glycosyltransferase 41 family. O-GlcNAc transferase subfamily.</text>
</comment>
<evidence type="ECO:0000259" key="9">
    <source>
        <dbReference type="Pfam" id="PF13844"/>
    </source>
</evidence>
<evidence type="ECO:0000256" key="2">
    <source>
        <dbReference type="ARBA" id="ARBA00005386"/>
    </source>
</evidence>
<keyword evidence="5" id="KW-0808">Transferase</keyword>
<gene>
    <name evidence="10" type="ORF">MZV50_26200</name>
</gene>
<evidence type="ECO:0000256" key="3">
    <source>
        <dbReference type="ARBA" id="ARBA00011970"/>
    </source>
</evidence>
<dbReference type="Proteomes" id="UP001057520">
    <property type="component" value="Chromosome"/>
</dbReference>